<reference evidence="1" key="1">
    <citation type="submission" date="2021-01" db="EMBL/GenBank/DDBJ databases">
        <authorList>
            <person name="Corre E."/>
            <person name="Pelletier E."/>
            <person name="Niang G."/>
            <person name="Scheremetjew M."/>
            <person name="Finn R."/>
            <person name="Kale V."/>
            <person name="Holt S."/>
            <person name="Cochrane G."/>
            <person name="Meng A."/>
            <person name="Brown T."/>
            <person name="Cohen L."/>
        </authorList>
    </citation>
    <scope>NUCLEOTIDE SEQUENCE</scope>
    <source>
        <strain evidence="1">NY070348D</strain>
    </source>
</reference>
<proteinExistence type="predicted"/>
<protein>
    <recommendedName>
        <fullName evidence="3">Neurochondrin-like protein</fullName>
    </recommendedName>
</protein>
<dbReference type="PANTHER" id="PTHR13109:SF7">
    <property type="entry name" value="NEUROCHONDRIN"/>
    <property type="match status" value="1"/>
</dbReference>
<name>A0A7S2S0W2_9STRA</name>
<evidence type="ECO:0000313" key="2">
    <source>
        <dbReference type="EMBL" id="CAD9686270.1"/>
    </source>
</evidence>
<dbReference type="EMBL" id="HBHK01014457">
    <property type="protein sequence ID" value="CAD9686270.1"/>
    <property type="molecule type" value="Transcribed_RNA"/>
</dbReference>
<evidence type="ECO:0008006" key="3">
    <source>
        <dbReference type="Google" id="ProtNLM"/>
    </source>
</evidence>
<dbReference type="InterPro" id="IPR016024">
    <property type="entry name" value="ARM-type_fold"/>
</dbReference>
<gene>
    <name evidence="1" type="ORF">QSP1433_LOCUS9108</name>
    <name evidence="2" type="ORF">QSP1433_LOCUS9109</name>
</gene>
<dbReference type="Pfam" id="PF05536">
    <property type="entry name" value="Neurochondrin"/>
    <property type="match status" value="1"/>
</dbReference>
<evidence type="ECO:0000313" key="1">
    <source>
        <dbReference type="EMBL" id="CAD9686267.1"/>
    </source>
</evidence>
<dbReference type="PANTHER" id="PTHR13109">
    <property type="entry name" value="NEUROCHONDRIN"/>
    <property type="match status" value="1"/>
</dbReference>
<accession>A0A7S2S0W2</accession>
<dbReference type="AlphaFoldDB" id="A0A7S2S0W2"/>
<dbReference type="SUPFAM" id="SSF48371">
    <property type="entry name" value="ARM repeat"/>
    <property type="match status" value="1"/>
</dbReference>
<sequence length="626" mass="70033">MSDKNVVESVLRLLDGGSDESVFAGLLVLTKHVDGEMFKEAQGKVLEVLHKNGFLLRLLSTEKEQGAFRDTALMIMSTFCSRSKCEVVADAFSECVPRLVAILSTPGVKDVAIRDCLVCLWTVVKVKPGQVLKLEIITGAAKVVTCSSRSEETRQVAIDLLAQFPAPLEKDVLVTLAGHLKIEHSDVYVELAAFFQKQLDAMVGDVYIYSVNDSELVDALSLGVFKVLQSGIQAPDLHRVAALQLSLSLCEKFGPGWPFCGGGNGNRVVLLLRLVSIEVNILLTELRYRCVENPDQVQTREHKHEVASKIHVLVACFALFDLFVSFLKGEYKKHDNIDRRLWWEELESEHLLQCRDALEGTIASIVRYICIIRTQKDSNVKNVATSELLGACAKCVSAWVADGPNENIGRIEIEEIGETKMMQQYGGMDTLLYLVQVSECTKIVIKTVNSLLDSVDNDAWIFYHESFKLDILLSEAADIANSNDLMQRFDDAFCLLELADFIAHFCSQEMLDHLETARRIAVLDRFRTAHNVLSKTNPVPNIANHPAFGTSSQLSELTFLWCQLQGCTLFLISYLGRCTGNELLSIKKLLAEMNTLMQQDQSLHSFLYPILHRYLLINLPQQESQK</sequence>
<dbReference type="EMBL" id="HBHK01014456">
    <property type="protein sequence ID" value="CAD9686267.1"/>
    <property type="molecule type" value="Transcribed_RNA"/>
</dbReference>
<dbReference type="InterPro" id="IPR008709">
    <property type="entry name" value="Neurochondrin"/>
</dbReference>
<organism evidence="1">
    <name type="scientific">Mucochytrium quahogii</name>
    <dbReference type="NCBI Taxonomy" id="96639"/>
    <lineage>
        <taxon>Eukaryota</taxon>
        <taxon>Sar</taxon>
        <taxon>Stramenopiles</taxon>
        <taxon>Bigyra</taxon>
        <taxon>Labyrinthulomycetes</taxon>
        <taxon>Thraustochytrida</taxon>
        <taxon>Thraustochytriidae</taxon>
        <taxon>Mucochytrium</taxon>
    </lineage>
</organism>